<evidence type="ECO:0000313" key="3">
    <source>
        <dbReference type="EMBL" id="MBB6422140.1"/>
    </source>
</evidence>
<protein>
    <submittedName>
        <fullName evidence="3">Multisubunit Na+/H+ antiporter MnhC subunit</fullName>
    </submittedName>
</protein>
<feature type="transmembrane region" description="Helical" evidence="1">
    <location>
        <begin position="31"/>
        <end position="50"/>
    </location>
</feature>
<keyword evidence="1" id="KW-1133">Transmembrane helix</keyword>
<accession>A0A6V7RN13</accession>
<keyword evidence="5" id="KW-1185">Reference proteome</keyword>
<organism evidence="2 4">
    <name type="scientific">Jeotgalicoccus coquinae</name>
    <dbReference type="NCBI Taxonomy" id="709509"/>
    <lineage>
        <taxon>Bacteria</taxon>
        <taxon>Bacillati</taxon>
        <taxon>Bacillota</taxon>
        <taxon>Bacilli</taxon>
        <taxon>Bacillales</taxon>
        <taxon>Staphylococcaceae</taxon>
        <taxon>Jeotgalicoccus</taxon>
    </lineage>
</organism>
<evidence type="ECO:0000256" key="1">
    <source>
        <dbReference type="SAM" id="Phobius"/>
    </source>
</evidence>
<reference evidence="2 4" key="1">
    <citation type="submission" date="2020-07" db="EMBL/GenBank/DDBJ databases">
        <authorList>
            <person name="Criscuolo A."/>
        </authorList>
    </citation>
    <scope>NUCLEOTIDE SEQUENCE [LARGE SCALE GENOMIC DNA]</scope>
    <source>
        <strain evidence="2">CIP111751</strain>
    </source>
</reference>
<dbReference type="AlphaFoldDB" id="A0A6V7RN13"/>
<dbReference type="RefSeq" id="WP_184280650.1">
    <property type="nucleotide sequence ID" value="NZ_CAJEWA010000006.1"/>
</dbReference>
<evidence type="ECO:0000313" key="5">
    <source>
        <dbReference type="Proteomes" id="UP000545588"/>
    </source>
</evidence>
<dbReference type="Proteomes" id="UP000545588">
    <property type="component" value="Unassembled WGS sequence"/>
</dbReference>
<keyword evidence="1" id="KW-0472">Membrane</keyword>
<reference evidence="3 5" key="2">
    <citation type="submission" date="2020-08" db="EMBL/GenBank/DDBJ databases">
        <title>Genomic Encyclopedia of Type Strains, Phase IV (KMG-IV): sequencing the most valuable type-strain genomes for metagenomic binning, comparative biology and taxonomic classification.</title>
        <authorList>
            <person name="Goeker M."/>
        </authorList>
    </citation>
    <scope>NUCLEOTIDE SEQUENCE [LARGE SCALE GENOMIC DNA]</scope>
    <source>
        <strain evidence="3 5">DSM 22419</strain>
    </source>
</reference>
<gene>
    <name evidence="3" type="ORF">HNR41_000066</name>
    <name evidence="2" type="ORF">JEOCOQ751_01515</name>
</gene>
<name>A0A6V7RN13_9STAP</name>
<dbReference type="EMBL" id="JACHFF010000001">
    <property type="protein sequence ID" value="MBB6422140.1"/>
    <property type="molecule type" value="Genomic_DNA"/>
</dbReference>
<proteinExistence type="predicted"/>
<keyword evidence="1" id="KW-0812">Transmembrane</keyword>
<comment type="caution">
    <text evidence="2">The sequence shown here is derived from an EMBL/GenBank/DDBJ whole genome shotgun (WGS) entry which is preliminary data.</text>
</comment>
<evidence type="ECO:0000313" key="4">
    <source>
        <dbReference type="Proteomes" id="UP000534001"/>
    </source>
</evidence>
<sequence>MTLEAVKIIITILFILGIAAVLLLKNGNLKWIIGLIIAHSVIIFLIRMFIEDQNFVNSLLSIVYFIIISATAVLVFRAMKYNQ</sequence>
<dbReference type="Proteomes" id="UP000534001">
    <property type="component" value="Unassembled WGS sequence"/>
</dbReference>
<dbReference type="EMBL" id="CAJEWA010000006">
    <property type="protein sequence ID" value="CAD2079576.1"/>
    <property type="molecule type" value="Genomic_DNA"/>
</dbReference>
<evidence type="ECO:0000313" key="2">
    <source>
        <dbReference type="EMBL" id="CAD2079576.1"/>
    </source>
</evidence>
<feature type="transmembrane region" description="Helical" evidence="1">
    <location>
        <begin position="6"/>
        <end position="24"/>
    </location>
</feature>
<feature type="transmembrane region" description="Helical" evidence="1">
    <location>
        <begin position="56"/>
        <end position="76"/>
    </location>
</feature>